<sequence>MTRGGGLRRAAARARGAPGVAAAARWRCTTHLPAPAPPARPASPTHSIPENKYTEKQPPCVCRENTCRDEKVGSGISYEHMYKYGVGLPNASKKAATADSMVSQ</sequence>
<feature type="region of interest" description="Disordered" evidence="1">
    <location>
        <begin position="29"/>
        <end position="55"/>
    </location>
</feature>
<organism evidence="2 3">
    <name type="scientific">Plutella xylostella</name>
    <name type="common">Diamondback moth</name>
    <name type="synonym">Plutella maculipennis</name>
    <dbReference type="NCBI Taxonomy" id="51655"/>
    <lineage>
        <taxon>Eukaryota</taxon>
        <taxon>Metazoa</taxon>
        <taxon>Ecdysozoa</taxon>
        <taxon>Arthropoda</taxon>
        <taxon>Hexapoda</taxon>
        <taxon>Insecta</taxon>
        <taxon>Pterygota</taxon>
        <taxon>Neoptera</taxon>
        <taxon>Endopterygota</taxon>
        <taxon>Lepidoptera</taxon>
        <taxon>Glossata</taxon>
        <taxon>Ditrysia</taxon>
        <taxon>Yponomeutoidea</taxon>
        <taxon>Plutellidae</taxon>
        <taxon>Plutella</taxon>
    </lineage>
</organism>
<evidence type="ECO:0000256" key="1">
    <source>
        <dbReference type="SAM" id="MobiDB-lite"/>
    </source>
</evidence>
<name>A0ABQ7QVR0_PLUXY</name>
<comment type="caution">
    <text evidence="2">The sequence shown here is derived from an EMBL/GenBank/DDBJ whole genome shotgun (WGS) entry which is preliminary data.</text>
</comment>
<proteinExistence type="predicted"/>
<reference evidence="2 3" key="1">
    <citation type="submission" date="2021-06" db="EMBL/GenBank/DDBJ databases">
        <title>A haploid diamondback moth (Plutella xylostella L.) genome assembly resolves 31 chromosomes and identifies a diamide resistance mutation.</title>
        <authorList>
            <person name="Ward C.M."/>
            <person name="Perry K.D."/>
            <person name="Baker G."/>
            <person name="Powis K."/>
            <person name="Heckel D.G."/>
            <person name="Baxter S.W."/>
        </authorList>
    </citation>
    <scope>NUCLEOTIDE SEQUENCE [LARGE SCALE GENOMIC DNA]</scope>
    <source>
        <strain evidence="2 3">LV</strain>
        <tissue evidence="2">Single pupa</tissue>
    </source>
</reference>
<protein>
    <submittedName>
        <fullName evidence="2">Uncharacterized protein</fullName>
    </submittedName>
</protein>
<evidence type="ECO:0000313" key="2">
    <source>
        <dbReference type="EMBL" id="KAG7309096.1"/>
    </source>
</evidence>
<accession>A0ABQ7QVR0</accession>
<dbReference type="EMBL" id="JAHIBW010000007">
    <property type="protein sequence ID" value="KAG7309096.1"/>
    <property type="molecule type" value="Genomic_DNA"/>
</dbReference>
<keyword evidence="3" id="KW-1185">Reference proteome</keyword>
<evidence type="ECO:0000313" key="3">
    <source>
        <dbReference type="Proteomes" id="UP000823941"/>
    </source>
</evidence>
<gene>
    <name evidence="2" type="ORF">JYU34_005014</name>
</gene>
<dbReference type="Proteomes" id="UP000823941">
    <property type="component" value="Chromosome 7"/>
</dbReference>